<reference evidence="3 4" key="1">
    <citation type="submission" date="2018-06" db="EMBL/GenBank/DDBJ databases">
        <title>Mucibacter soli gen. nov., sp. nov., a new member of the family Chitinophagaceae producing mucin.</title>
        <authorList>
            <person name="Kim M.-K."/>
            <person name="Park S."/>
            <person name="Kim T.-S."/>
            <person name="Joung Y."/>
            <person name="Han J.-H."/>
            <person name="Kim S.B."/>
        </authorList>
    </citation>
    <scope>NUCLEOTIDE SEQUENCE [LARGE SCALE GENOMIC DNA]</scope>
    <source>
        <strain evidence="3 4">R1-15</strain>
    </source>
</reference>
<sequence>MKKTPQHIIISRTDSIGDVVLTLPVAKVLKDHFPGIQVAFLGKSYTRPVIEACSFVDTFIDLDDFNRGNTLVSGHKADAILHVFPTSTIAKKAKELHIPLRVGTTNRLYHWFTCNQLIKLSRKNSPLHEAQLNLKLLAAFGIEKDFSLEEIGQSFGLTKIEPLEPKFAAMLSQERYNLILHTKSQGSAREWGLKNFIQLIRSLDLHRYKIFISGTEKERALIAPLFEAVGDMVVDITGQMPLSQFISFINQSDGLVANSTGPLHIAAALGRDAFGIYPPMRPIHPGRWAPLGPSAEVFVLNKECNDCRKAPERCHCISEISPALLKVALDQKARTKGI</sequence>
<evidence type="ECO:0000313" key="4">
    <source>
        <dbReference type="Proteomes" id="UP000248745"/>
    </source>
</evidence>
<keyword evidence="4" id="KW-1185">Reference proteome</keyword>
<proteinExistence type="predicted"/>
<comment type="caution">
    <text evidence="3">The sequence shown here is derived from an EMBL/GenBank/DDBJ whole genome shotgun (WGS) entry which is preliminary data.</text>
</comment>
<organism evidence="3 4">
    <name type="scientific">Taibaiella soli</name>
    <dbReference type="NCBI Taxonomy" id="1649169"/>
    <lineage>
        <taxon>Bacteria</taxon>
        <taxon>Pseudomonadati</taxon>
        <taxon>Bacteroidota</taxon>
        <taxon>Chitinophagia</taxon>
        <taxon>Chitinophagales</taxon>
        <taxon>Chitinophagaceae</taxon>
        <taxon>Taibaiella</taxon>
    </lineage>
</organism>
<keyword evidence="2 3" id="KW-0808">Transferase</keyword>
<keyword evidence="1" id="KW-0328">Glycosyltransferase</keyword>
<dbReference type="SUPFAM" id="SSF53756">
    <property type="entry name" value="UDP-Glycosyltransferase/glycogen phosphorylase"/>
    <property type="match status" value="1"/>
</dbReference>
<dbReference type="Proteomes" id="UP000248745">
    <property type="component" value="Unassembled WGS sequence"/>
</dbReference>
<dbReference type="GO" id="GO:0009244">
    <property type="term" value="P:lipopolysaccharide core region biosynthetic process"/>
    <property type="evidence" value="ECO:0007669"/>
    <property type="project" value="TreeGrafter"/>
</dbReference>
<name>A0A2W2C0U7_9BACT</name>
<dbReference type="PANTHER" id="PTHR30160:SF15">
    <property type="entry name" value="GLYCOSYLTRANSFERASE HI_0523-RELATED"/>
    <property type="match status" value="1"/>
</dbReference>
<dbReference type="CDD" id="cd03789">
    <property type="entry name" value="GT9_LPS_heptosyltransferase"/>
    <property type="match status" value="1"/>
</dbReference>
<dbReference type="AlphaFoldDB" id="A0A2W2C0U7"/>
<evidence type="ECO:0000313" key="3">
    <source>
        <dbReference type="EMBL" id="PZF73633.1"/>
    </source>
</evidence>
<dbReference type="EMBL" id="QKTW01000011">
    <property type="protein sequence ID" value="PZF73633.1"/>
    <property type="molecule type" value="Genomic_DNA"/>
</dbReference>
<evidence type="ECO:0000256" key="2">
    <source>
        <dbReference type="ARBA" id="ARBA00022679"/>
    </source>
</evidence>
<dbReference type="OrthoDB" id="9797795at2"/>
<protein>
    <submittedName>
        <fullName evidence="3">Glycosyl transferase family 9</fullName>
    </submittedName>
</protein>
<gene>
    <name evidence="3" type="ORF">DN068_07885</name>
</gene>
<dbReference type="InterPro" id="IPR051199">
    <property type="entry name" value="LPS_LOS_Heptosyltrfase"/>
</dbReference>
<accession>A0A2W2C0U7</accession>
<dbReference type="GO" id="GO:0005829">
    <property type="term" value="C:cytosol"/>
    <property type="evidence" value="ECO:0007669"/>
    <property type="project" value="TreeGrafter"/>
</dbReference>
<dbReference type="Pfam" id="PF01075">
    <property type="entry name" value="Glyco_transf_9"/>
    <property type="match status" value="1"/>
</dbReference>
<dbReference type="Gene3D" id="3.40.50.2000">
    <property type="entry name" value="Glycogen Phosphorylase B"/>
    <property type="match status" value="2"/>
</dbReference>
<dbReference type="GO" id="GO:0008713">
    <property type="term" value="F:ADP-heptose-lipopolysaccharide heptosyltransferase activity"/>
    <property type="evidence" value="ECO:0007669"/>
    <property type="project" value="TreeGrafter"/>
</dbReference>
<dbReference type="RefSeq" id="WP_110998359.1">
    <property type="nucleotide sequence ID" value="NZ_QKTW01000011.1"/>
</dbReference>
<evidence type="ECO:0000256" key="1">
    <source>
        <dbReference type="ARBA" id="ARBA00022676"/>
    </source>
</evidence>
<dbReference type="InterPro" id="IPR002201">
    <property type="entry name" value="Glyco_trans_9"/>
</dbReference>
<dbReference type="PANTHER" id="PTHR30160">
    <property type="entry name" value="TETRAACYLDISACCHARIDE 4'-KINASE-RELATED"/>
    <property type="match status" value="1"/>
</dbReference>